<protein>
    <recommendedName>
        <fullName evidence="3">PD-(D/E)XK nuclease superfamily protein</fullName>
    </recommendedName>
</protein>
<keyword evidence="2" id="KW-1185">Reference proteome</keyword>
<dbReference type="RefSeq" id="WP_149780399.1">
    <property type="nucleotide sequence ID" value="NZ_FRCB01000008.1"/>
</dbReference>
<dbReference type="Proteomes" id="UP000322545">
    <property type="component" value="Unassembled WGS sequence"/>
</dbReference>
<evidence type="ECO:0000313" key="2">
    <source>
        <dbReference type="Proteomes" id="UP000322545"/>
    </source>
</evidence>
<organism evidence="1 2">
    <name type="scientific">Roseovarius litoreus</name>
    <dbReference type="NCBI Taxonomy" id="1155722"/>
    <lineage>
        <taxon>Bacteria</taxon>
        <taxon>Pseudomonadati</taxon>
        <taxon>Pseudomonadota</taxon>
        <taxon>Alphaproteobacteria</taxon>
        <taxon>Rhodobacterales</taxon>
        <taxon>Roseobacteraceae</taxon>
        <taxon>Roseovarius</taxon>
    </lineage>
</organism>
<sequence>MNKIPRRIREADIDALIERLLSRGGPLAERFLSAILPPDLCAPIRTIARQTSHRGSKGTIDLEIVLENDLHLLVENKLDAGWSITSEGDPQPERYRRSVEALLSRGVLAFDVLVAPMVYLSGSRHAASFQGQVAYETLAEGLGGAEEQLLTAAIVQAERPYEPVPNALSGRFFAQFEQVVQSEFPRLVLKRNPNGGDTRPTASRTFYFEAKKMLRERPEVPLPRISLQAWDSNAPSASAKFMIGGWGRLAGCAPAPDSVTAIGAYLRPAGRSLGIVIDTPRLDTQAPFEAQREAVREGLQALERLQTWWNDTGADMARWHMQARECNS</sequence>
<dbReference type="AlphaFoldDB" id="A0A1M7JG92"/>
<proteinExistence type="predicted"/>
<dbReference type="EMBL" id="FRCB01000008">
    <property type="protein sequence ID" value="SHM52089.1"/>
    <property type="molecule type" value="Genomic_DNA"/>
</dbReference>
<evidence type="ECO:0000313" key="1">
    <source>
        <dbReference type="EMBL" id="SHM52089.1"/>
    </source>
</evidence>
<gene>
    <name evidence="1" type="ORF">SAMN05443432_108177</name>
</gene>
<name>A0A1M7JG92_9RHOB</name>
<evidence type="ECO:0008006" key="3">
    <source>
        <dbReference type="Google" id="ProtNLM"/>
    </source>
</evidence>
<reference evidence="1 2" key="1">
    <citation type="submission" date="2016-11" db="EMBL/GenBank/DDBJ databases">
        <authorList>
            <person name="Varghese N."/>
            <person name="Submissions S."/>
        </authorList>
    </citation>
    <scope>NUCLEOTIDE SEQUENCE [LARGE SCALE GENOMIC DNA]</scope>
    <source>
        <strain evidence="1 2">DSM 28249</strain>
    </source>
</reference>
<accession>A0A1M7JG92</accession>